<evidence type="ECO:0000256" key="5">
    <source>
        <dbReference type="ARBA" id="ARBA00023004"/>
    </source>
</evidence>
<organism evidence="8 9">
    <name type="scientific">Alicyclobacillus dauci</name>
    <dbReference type="NCBI Taxonomy" id="1475485"/>
    <lineage>
        <taxon>Bacteria</taxon>
        <taxon>Bacillati</taxon>
        <taxon>Bacillota</taxon>
        <taxon>Bacilli</taxon>
        <taxon>Bacillales</taxon>
        <taxon>Alicyclobacillaceae</taxon>
        <taxon>Alicyclobacillus</taxon>
    </lineage>
</organism>
<evidence type="ECO:0000256" key="1">
    <source>
        <dbReference type="ARBA" id="ARBA00012506"/>
    </source>
</evidence>
<proteinExistence type="predicted"/>
<keyword evidence="4 8" id="KW-0378">Hydrolase</keyword>
<accession>A0ABY6Z8E1</accession>
<evidence type="ECO:0000313" key="9">
    <source>
        <dbReference type="Proteomes" id="UP001164803"/>
    </source>
</evidence>
<dbReference type="RefSeq" id="WP_268046095.1">
    <property type="nucleotide sequence ID" value="NZ_CP104064.1"/>
</dbReference>
<dbReference type="SUPFAM" id="SSF109604">
    <property type="entry name" value="HD-domain/PDEase-like"/>
    <property type="match status" value="1"/>
</dbReference>
<gene>
    <name evidence="8" type="primary">yqeK</name>
    <name evidence="8" type="ORF">NZD86_08570</name>
</gene>
<dbReference type="NCBIfam" id="TIGR00488">
    <property type="entry name" value="bis(5'-nucleosyl)-tetraphosphatase (symmetrical) YqeK"/>
    <property type="match status" value="1"/>
</dbReference>
<keyword evidence="3" id="KW-0547">Nucleotide-binding</keyword>
<dbReference type="Gene3D" id="1.10.3210.10">
    <property type="entry name" value="Hypothetical protein af1432"/>
    <property type="match status" value="1"/>
</dbReference>
<dbReference type="InterPro" id="IPR006674">
    <property type="entry name" value="HD_domain"/>
</dbReference>
<dbReference type="PANTHER" id="PTHR35795">
    <property type="entry name" value="SLR1885 PROTEIN"/>
    <property type="match status" value="1"/>
</dbReference>
<keyword evidence="9" id="KW-1185">Reference proteome</keyword>
<dbReference type="Pfam" id="PF01966">
    <property type="entry name" value="HD"/>
    <property type="match status" value="1"/>
</dbReference>
<keyword evidence="5" id="KW-0408">Iron</keyword>
<dbReference type="CDD" id="cd00077">
    <property type="entry name" value="HDc"/>
    <property type="match status" value="1"/>
</dbReference>
<keyword evidence="2" id="KW-0479">Metal-binding</keyword>
<evidence type="ECO:0000256" key="3">
    <source>
        <dbReference type="ARBA" id="ARBA00022741"/>
    </source>
</evidence>
<dbReference type="GO" id="GO:0008803">
    <property type="term" value="F:bis(5'-nucleosyl)-tetraphosphatase (symmetrical) activity"/>
    <property type="evidence" value="ECO:0007669"/>
    <property type="project" value="UniProtKB-EC"/>
</dbReference>
<name>A0ABY6Z8E1_9BACL</name>
<dbReference type="Proteomes" id="UP001164803">
    <property type="component" value="Chromosome"/>
</dbReference>
<protein>
    <recommendedName>
        <fullName evidence="1">bis(5'-nucleosyl)-tetraphosphatase (symmetrical)</fullName>
        <ecNumber evidence="1">3.6.1.41</ecNumber>
    </recommendedName>
</protein>
<dbReference type="PANTHER" id="PTHR35795:SF1">
    <property type="entry name" value="BIS(5'-NUCLEOSYL)-TETRAPHOSPHATASE, SYMMETRICAL"/>
    <property type="match status" value="1"/>
</dbReference>
<dbReference type="InterPro" id="IPR005249">
    <property type="entry name" value="YqeK"/>
</dbReference>
<evidence type="ECO:0000256" key="2">
    <source>
        <dbReference type="ARBA" id="ARBA00022723"/>
    </source>
</evidence>
<dbReference type="InterPro" id="IPR003607">
    <property type="entry name" value="HD/PDEase_dom"/>
</dbReference>
<evidence type="ECO:0000313" key="8">
    <source>
        <dbReference type="EMBL" id="WAH38519.1"/>
    </source>
</evidence>
<feature type="domain" description="HD/PDEase" evidence="7">
    <location>
        <begin position="14"/>
        <end position="140"/>
    </location>
</feature>
<evidence type="ECO:0000256" key="6">
    <source>
        <dbReference type="ARBA" id="ARBA00049417"/>
    </source>
</evidence>
<comment type="catalytic activity">
    <reaction evidence="6">
        <text>P(1),P(4)-bis(5'-adenosyl) tetraphosphate + H2O = 2 ADP + 2 H(+)</text>
        <dbReference type="Rhea" id="RHEA:24252"/>
        <dbReference type="ChEBI" id="CHEBI:15377"/>
        <dbReference type="ChEBI" id="CHEBI:15378"/>
        <dbReference type="ChEBI" id="CHEBI:58141"/>
        <dbReference type="ChEBI" id="CHEBI:456216"/>
        <dbReference type="EC" id="3.6.1.41"/>
    </reaction>
</comment>
<evidence type="ECO:0000256" key="4">
    <source>
        <dbReference type="ARBA" id="ARBA00022801"/>
    </source>
</evidence>
<dbReference type="SMART" id="SM00471">
    <property type="entry name" value="HDc"/>
    <property type="match status" value="1"/>
</dbReference>
<dbReference type="InterPro" id="IPR051094">
    <property type="entry name" value="Diverse_Catalytic_Enzymes"/>
</dbReference>
<reference evidence="8" key="1">
    <citation type="submission" date="2022-08" db="EMBL/GenBank/DDBJ databases">
        <title>Alicyclobacillus dauci DSM2870, complete genome.</title>
        <authorList>
            <person name="Wang Q."/>
            <person name="Cai R."/>
            <person name="Wang Z."/>
        </authorList>
    </citation>
    <scope>NUCLEOTIDE SEQUENCE</scope>
    <source>
        <strain evidence="8">DSM 28700</strain>
    </source>
</reference>
<dbReference type="EC" id="3.6.1.41" evidence="1"/>
<dbReference type="EMBL" id="CP104064">
    <property type="protein sequence ID" value="WAH38519.1"/>
    <property type="molecule type" value="Genomic_DNA"/>
</dbReference>
<sequence>MIIEELSRDVKAALTPHRFQHVQGVVTCAVDLAKRYGVSIEQAEIAAWLHDLAREWPREKLVNAVETIEVPHGFATIPALLHGPIAAHLGRTKYGIEDELILEAVRYHTTGRPDMTDLDMVLFVADAIEPGRTYNGVEAIRQAASKSLAEAVRISIDNTIRFLVDAGKPLFPLTVLTRNALLVR</sequence>
<evidence type="ECO:0000259" key="7">
    <source>
        <dbReference type="SMART" id="SM00471"/>
    </source>
</evidence>